<dbReference type="PRINTS" id="PR00081">
    <property type="entry name" value="GDHRDH"/>
</dbReference>
<gene>
    <name evidence="4" type="ORF">DLAC_06628</name>
</gene>
<organism evidence="4 5">
    <name type="scientific">Tieghemostelium lacteum</name>
    <name type="common">Slime mold</name>
    <name type="synonym">Dictyostelium lacteum</name>
    <dbReference type="NCBI Taxonomy" id="361077"/>
    <lineage>
        <taxon>Eukaryota</taxon>
        <taxon>Amoebozoa</taxon>
        <taxon>Evosea</taxon>
        <taxon>Eumycetozoa</taxon>
        <taxon>Dictyostelia</taxon>
        <taxon>Dictyosteliales</taxon>
        <taxon>Raperosteliaceae</taxon>
        <taxon>Tieghemostelium</taxon>
    </lineage>
</organism>
<accession>A0A151ZF78</accession>
<dbReference type="SUPFAM" id="SSF51735">
    <property type="entry name" value="NAD(P)-binding Rossmann-fold domains"/>
    <property type="match status" value="1"/>
</dbReference>
<dbReference type="Pfam" id="PF00106">
    <property type="entry name" value="adh_short"/>
    <property type="match status" value="1"/>
</dbReference>
<sequence length="244" mass="26884">MSTNKQFISLITGSNTGIGKAVAREFIANGYTTYICGRNEAENTKTINEFKIEFPNSDIRTLKLDINSSQSIQEAVDQVTKDHGKLDFLVNNAGVFLSMAPPSQLDMEALRKTFDINFFGTVEVTQRFLPLLHNGTKKTIVNVSSDLGSLSLQPYTDYKFLNLNVLAYNSSKTALNGFTVQLSKELASKGFKINAVNPGFVKTNMNQGGGELEPSVPGLSIYNIATQEHGTGRYLGRDFTSYPW</sequence>
<evidence type="ECO:0000313" key="5">
    <source>
        <dbReference type="Proteomes" id="UP000076078"/>
    </source>
</evidence>
<reference evidence="4 5" key="1">
    <citation type="submission" date="2015-12" db="EMBL/GenBank/DDBJ databases">
        <title>Dictyostelia acquired genes for synthesis and detection of signals that induce cell-type specialization by lateral gene transfer from prokaryotes.</title>
        <authorList>
            <person name="Gloeckner G."/>
            <person name="Schaap P."/>
        </authorList>
    </citation>
    <scope>NUCLEOTIDE SEQUENCE [LARGE SCALE GENOMIC DNA]</scope>
    <source>
        <strain evidence="4 5">TK</strain>
    </source>
</reference>
<dbReference type="OMA" id="MLTTQYA"/>
<dbReference type="InterPro" id="IPR002347">
    <property type="entry name" value="SDR_fam"/>
</dbReference>
<dbReference type="PRINTS" id="PR00080">
    <property type="entry name" value="SDRFAMILY"/>
</dbReference>
<dbReference type="OrthoDB" id="16849at2759"/>
<dbReference type="GO" id="GO:0005811">
    <property type="term" value="C:lipid droplet"/>
    <property type="evidence" value="ECO:0007669"/>
    <property type="project" value="TreeGrafter"/>
</dbReference>
<dbReference type="PANTHER" id="PTHR44169">
    <property type="entry name" value="NADPH-DEPENDENT 1-ACYLDIHYDROXYACETONE PHOSPHATE REDUCTASE"/>
    <property type="match status" value="1"/>
</dbReference>
<dbReference type="STRING" id="361077.A0A151ZF78"/>
<dbReference type="AlphaFoldDB" id="A0A151ZF78"/>
<dbReference type="GO" id="GO:0006654">
    <property type="term" value="P:phosphatidic acid biosynthetic process"/>
    <property type="evidence" value="ECO:0007669"/>
    <property type="project" value="TreeGrafter"/>
</dbReference>
<evidence type="ECO:0000256" key="3">
    <source>
        <dbReference type="RuleBase" id="RU000363"/>
    </source>
</evidence>
<dbReference type="GO" id="GO:0019433">
    <property type="term" value="P:triglyceride catabolic process"/>
    <property type="evidence" value="ECO:0007669"/>
    <property type="project" value="TreeGrafter"/>
</dbReference>
<proteinExistence type="inferred from homology"/>
<keyword evidence="2" id="KW-0560">Oxidoreductase</keyword>
<comment type="similarity">
    <text evidence="1 3">Belongs to the short-chain dehydrogenases/reductases (SDR) family.</text>
</comment>
<dbReference type="GO" id="GO:0005783">
    <property type="term" value="C:endoplasmic reticulum"/>
    <property type="evidence" value="ECO:0007669"/>
    <property type="project" value="TreeGrafter"/>
</dbReference>
<name>A0A151ZF78_TIELA</name>
<dbReference type="InParanoid" id="A0A151ZF78"/>
<dbReference type="GO" id="GO:0000140">
    <property type="term" value="F:acylglycerone-phosphate reductase (NADP+) activity"/>
    <property type="evidence" value="ECO:0007669"/>
    <property type="project" value="TreeGrafter"/>
</dbReference>
<dbReference type="GO" id="GO:0004806">
    <property type="term" value="F:triacylglycerol lipase activity"/>
    <property type="evidence" value="ECO:0007669"/>
    <property type="project" value="TreeGrafter"/>
</dbReference>
<dbReference type="PANTHER" id="PTHR44169:SF6">
    <property type="entry name" value="NADPH-DEPENDENT 1-ACYLDIHYDROXYACETONE PHOSPHATE REDUCTASE"/>
    <property type="match status" value="1"/>
</dbReference>
<comment type="caution">
    <text evidence="4">The sequence shown here is derived from an EMBL/GenBank/DDBJ whole genome shotgun (WGS) entry which is preliminary data.</text>
</comment>
<keyword evidence="5" id="KW-1185">Reference proteome</keyword>
<dbReference type="Gene3D" id="3.40.50.720">
    <property type="entry name" value="NAD(P)-binding Rossmann-like Domain"/>
    <property type="match status" value="1"/>
</dbReference>
<dbReference type="InterPro" id="IPR036291">
    <property type="entry name" value="NAD(P)-bd_dom_sf"/>
</dbReference>
<dbReference type="EMBL" id="LODT01000029">
    <property type="protein sequence ID" value="KYQ92632.1"/>
    <property type="molecule type" value="Genomic_DNA"/>
</dbReference>
<evidence type="ECO:0000256" key="1">
    <source>
        <dbReference type="ARBA" id="ARBA00006484"/>
    </source>
</evidence>
<evidence type="ECO:0000256" key="2">
    <source>
        <dbReference type="ARBA" id="ARBA00023002"/>
    </source>
</evidence>
<dbReference type="Proteomes" id="UP000076078">
    <property type="component" value="Unassembled WGS sequence"/>
</dbReference>
<protein>
    <submittedName>
        <fullName evidence="4">Short-chain dehydrogenase/reductase (SDR) family protein</fullName>
    </submittedName>
</protein>
<evidence type="ECO:0000313" key="4">
    <source>
        <dbReference type="EMBL" id="KYQ92632.1"/>
    </source>
</evidence>